<dbReference type="EMBL" id="AORH01000034">
    <property type="protein sequence ID" value="ENY69008.1"/>
    <property type="molecule type" value="Genomic_DNA"/>
</dbReference>
<dbReference type="STRING" id="1188235.MBVG_6870"/>
<dbReference type="OrthoDB" id="9904002at2"/>
<evidence type="ECO:0000256" key="1">
    <source>
        <dbReference type="SAM" id="Phobius"/>
    </source>
</evidence>
<keyword evidence="3" id="KW-1185">Reference proteome</keyword>
<gene>
    <name evidence="2" type="ORF">MBVG_6870</name>
</gene>
<accession>N9VBD6</accession>
<keyword evidence="1" id="KW-0812">Transmembrane</keyword>
<dbReference type="AlphaFoldDB" id="N9VBD6"/>
<comment type="caution">
    <text evidence="2">The sequence shown here is derived from an EMBL/GenBank/DDBJ whole genome shotgun (WGS) entry which is preliminary data.</text>
</comment>
<protein>
    <submittedName>
        <fullName evidence="2">Uncharacterized protein</fullName>
    </submittedName>
</protein>
<sequence length="206" mass="23974">MSNKQPNTEEQLVKFLEKEKKLTKPKKTFTIMGLSGVSLFLTVFLIFFPFKDGSVFELMLLDFKNNTWNSATIFQIILQISVWAFLIWKLTTRIQETVLYYKKRKLFNFEVLTKSAMNLHTQGGIVPNILKTKDKDKYINFVVNGILDAFIKDSDPLSSNCSLEIKTIIEDETITRKQKIQKIKECIEREGHKIDNTQKVKSIKQV</sequence>
<feature type="transmembrane region" description="Helical" evidence="1">
    <location>
        <begin position="28"/>
        <end position="48"/>
    </location>
</feature>
<keyword evidence="1" id="KW-0472">Membrane</keyword>
<organism evidence="2 3">
    <name type="scientific">Mycoplasmopsis bovigenitalium 51080</name>
    <dbReference type="NCBI Taxonomy" id="1188235"/>
    <lineage>
        <taxon>Bacteria</taxon>
        <taxon>Bacillati</taxon>
        <taxon>Mycoplasmatota</taxon>
        <taxon>Mycoplasmoidales</taxon>
        <taxon>Metamycoplasmataceae</taxon>
        <taxon>Mycoplasmopsis</taxon>
    </lineage>
</organism>
<reference evidence="2 3" key="1">
    <citation type="journal article" date="2013" name="Genome Announc.">
        <title>Draft Genome Sequences of Mycoplasma alkalescens, Mycoplasma arginini, and Mycoplasma bovigenitalium, Three Species with Equivocal Pathogenic Status for Cattle.</title>
        <authorList>
            <person name="Manso-Silvan L."/>
            <person name="Tardy F."/>
            <person name="Baranowski E."/>
            <person name="Barre A."/>
            <person name="Blanchard A."/>
            <person name="Breton M."/>
            <person name="Couture C."/>
            <person name="Citti C."/>
            <person name="Dordet-Frisoni E."/>
            <person name="Dupuy V."/>
            <person name="Gaurivaud P."/>
            <person name="Jacob D."/>
            <person name="Lemaitre C."/>
            <person name="Nikolski M."/>
            <person name="Nouvel L.X."/>
            <person name="Poumarat F."/>
            <person name="Thebault P."/>
            <person name="Theil S."/>
            <person name="Thiaucourt F."/>
            <person name="Sirand-Pugnet P."/>
        </authorList>
    </citation>
    <scope>NUCLEOTIDE SEQUENCE [LARGE SCALE GENOMIC DNA]</scope>
    <source>
        <strain evidence="2 3">51080</strain>
    </source>
</reference>
<dbReference type="PATRIC" id="fig|1188235.3.peg.684"/>
<feature type="transmembrane region" description="Helical" evidence="1">
    <location>
        <begin position="68"/>
        <end position="88"/>
    </location>
</feature>
<name>N9VBD6_9BACT</name>
<keyword evidence="1" id="KW-1133">Transmembrane helix</keyword>
<evidence type="ECO:0000313" key="3">
    <source>
        <dbReference type="Proteomes" id="UP000013220"/>
    </source>
</evidence>
<dbReference type="RefSeq" id="WP_004421608.1">
    <property type="nucleotide sequence ID" value="NZ_AORH01000034.1"/>
</dbReference>
<proteinExistence type="predicted"/>
<dbReference type="Proteomes" id="UP000013220">
    <property type="component" value="Unassembled WGS sequence"/>
</dbReference>
<evidence type="ECO:0000313" key="2">
    <source>
        <dbReference type="EMBL" id="ENY69008.1"/>
    </source>
</evidence>